<dbReference type="EMBL" id="FOGJ01000003">
    <property type="protein sequence ID" value="SER23301.1"/>
    <property type="molecule type" value="Genomic_DNA"/>
</dbReference>
<organism evidence="1 2">
    <name type="scientific">Butyrivibrio fibrisolvens</name>
    <dbReference type="NCBI Taxonomy" id="831"/>
    <lineage>
        <taxon>Bacteria</taxon>
        <taxon>Bacillati</taxon>
        <taxon>Bacillota</taxon>
        <taxon>Clostridia</taxon>
        <taxon>Lachnospirales</taxon>
        <taxon>Lachnospiraceae</taxon>
        <taxon>Butyrivibrio</taxon>
    </lineage>
</organism>
<reference evidence="1 2" key="1">
    <citation type="submission" date="2016-10" db="EMBL/GenBank/DDBJ databases">
        <authorList>
            <person name="de Groot N.N."/>
        </authorList>
    </citation>
    <scope>NUCLEOTIDE SEQUENCE [LARGE SCALE GENOMIC DNA]</scope>
    <source>
        <strain evidence="1 2">AR40</strain>
    </source>
</reference>
<evidence type="ECO:0000313" key="1">
    <source>
        <dbReference type="EMBL" id="SER23301.1"/>
    </source>
</evidence>
<dbReference type="PANTHER" id="PTHR21562:SF83">
    <property type="entry name" value="PECTIN ACETYLESTERASE 4"/>
    <property type="match status" value="1"/>
</dbReference>
<name>A0A1H9MID2_BUTFI</name>
<gene>
    <name evidence="1" type="ORF">SAMN04487884_103113</name>
</gene>
<protein>
    <submittedName>
        <fullName evidence="1">Pectinacetylesterase</fullName>
    </submittedName>
</protein>
<dbReference type="eggNOG" id="COG0657">
    <property type="taxonomic scope" value="Bacteria"/>
</dbReference>
<dbReference type="OrthoDB" id="9802991at2"/>
<sequence length="400" mass="45755">MPQKQQTNIDNLKRGLAFAYRVGDYFENSVSDMIANTHLGVAKLGDNEEPSINTWYRVDIPKGLTGDGSEYYIYIKKGSPKNLLIFLSGGGVAWNSYTAARPSSGGTITAGIPNFYWSNLRPFTQIMNIRSGITEDINPRNKFKNFSQVIITYATGDLHVGNNDYEFKNSEGADDVIHFHGYTNFRSAMEMVKKYFKTPKRLLIAGDSAGAFAVPALAGEIVDDYYPKCEDITVLSDSGQFLYDGWRDTARDIWKAPDELWQAITSDNITVDWYRRLYNKYGDRFRYLYSSSTHDYLLSAYYNDVANKVFASDKDIQAEFYEQMKVMLTQLRQINPEFHFYINNFKNKMVMKSGMKGGTIHTNIRNLNFHLPNAEGVSMEKWLYDALHDRCYDSGMSLVE</sequence>
<proteinExistence type="predicted"/>
<evidence type="ECO:0000313" key="2">
    <source>
        <dbReference type="Proteomes" id="UP000182584"/>
    </source>
</evidence>
<dbReference type="InterPro" id="IPR029058">
    <property type="entry name" value="AB_hydrolase_fold"/>
</dbReference>
<dbReference type="InterPro" id="IPR004963">
    <property type="entry name" value="PAE/NOTUM"/>
</dbReference>
<dbReference type="SUPFAM" id="SSF53474">
    <property type="entry name" value="alpha/beta-Hydrolases"/>
    <property type="match status" value="1"/>
</dbReference>
<dbReference type="Proteomes" id="UP000182584">
    <property type="component" value="Unassembled WGS sequence"/>
</dbReference>
<dbReference type="GO" id="GO:0016787">
    <property type="term" value="F:hydrolase activity"/>
    <property type="evidence" value="ECO:0007669"/>
    <property type="project" value="InterPro"/>
</dbReference>
<dbReference type="Pfam" id="PF03283">
    <property type="entry name" value="PAE"/>
    <property type="match status" value="1"/>
</dbReference>
<dbReference type="PANTHER" id="PTHR21562">
    <property type="entry name" value="NOTUM-RELATED"/>
    <property type="match status" value="1"/>
</dbReference>
<dbReference type="RefSeq" id="WP_022758453.1">
    <property type="nucleotide sequence ID" value="NZ_FOGJ01000003.1"/>
</dbReference>
<accession>A0A1H9MID2</accession>
<dbReference type="AlphaFoldDB" id="A0A1H9MID2"/>